<dbReference type="EMBL" id="BNJF01000008">
    <property type="protein sequence ID" value="GHO50342.1"/>
    <property type="molecule type" value="Genomic_DNA"/>
</dbReference>
<protein>
    <recommendedName>
        <fullName evidence="1">Transposase IS4-like domain-containing protein</fullName>
    </recommendedName>
</protein>
<proteinExistence type="predicted"/>
<organism evidence="2 3">
    <name type="scientific">Ktedonospora formicarum</name>
    <dbReference type="NCBI Taxonomy" id="2778364"/>
    <lineage>
        <taxon>Bacteria</taxon>
        <taxon>Bacillati</taxon>
        <taxon>Chloroflexota</taxon>
        <taxon>Ktedonobacteria</taxon>
        <taxon>Ktedonobacterales</taxon>
        <taxon>Ktedonobacteraceae</taxon>
        <taxon>Ktedonospora</taxon>
    </lineage>
</organism>
<feature type="domain" description="Transposase IS4-like" evidence="1">
    <location>
        <begin position="3"/>
        <end position="80"/>
    </location>
</feature>
<accession>A0A8J3I4X2</accession>
<evidence type="ECO:0000313" key="2">
    <source>
        <dbReference type="EMBL" id="GHO50342.1"/>
    </source>
</evidence>
<dbReference type="Pfam" id="PF01609">
    <property type="entry name" value="DDE_Tnp_1"/>
    <property type="match status" value="1"/>
</dbReference>
<evidence type="ECO:0000313" key="3">
    <source>
        <dbReference type="Proteomes" id="UP000612362"/>
    </source>
</evidence>
<dbReference type="Proteomes" id="UP000612362">
    <property type="component" value="Unassembled WGS sequence"/>
</dbReference>
<reference evidence="2" key="1">
    <citation type="submission" date="2020-10" db="EMBL/GenBank/DDBJ databases">
        <title>Taxonomic study of unclassified bacteria belonging to the class Ktedonobacteria.</title>
        <authorList>
            <person name="Yabe S."/>
            <person name="Wang C.M."/>
            <person name="Zheng Y."/>
            <person name="Sakai Y."/>
            <person name="Cavaletti L."/>
            <person name="Monciardini P."/>
            <person name="Donadio S."/>
        </authorList>
    </citation>
    <scope>NUCLEOTIDE SEQUENCE</scope>
    <source>
        <strain evidence="2">SOSP1-1</strain>
    </source>
</reference>
<gene>
    <name evidence="2" type="ORF">KSX_85050</name>
</gene>
<name>A0A8J3I4X2_9CHLR</name>
<dbReference type="GO" id="GO:0004803">
    <property type="term" value="F:transposase activity"/>
    <property type="evidence" value="ECO:0007669"/>
    <property type="project" value="InterPro"/>
</dbReference>
<dbReference type="GO" id="GO:0006313">
    <property type="term" value="P:DNA transposition"/>
    <property type="evidence" value="ECO:0007669"/>
    <property type="project" value="InterPro"/>
</dbReference>
<keyword evidence="3" id="KW-1185">Reference proteome</keyword>
<dbReference type="AlphaFoldDB" id="A0A8J3I4X2"/>
<evidence type="ECO:0000259" key="1">
    <source>
        <dbReference type="Pfam" id="PF01609"/>
    </source>
</evidence>
<dbReference type="InterPro" id="IPR002559">
    <property type="entry name" value="Transposase_11"/>
</dbReference>
<sequence length="90" mass="10308">MTDGAGIPLAQVIDEANRHDVKLLSATLDGVLIQRPEPDGERLEQLCLDAAYDSTPVYKERVARHYWPHVRSRGQERLEKEILPGYRARR</sequence>
<dbReference type="GO" id="GO:0003677">
    <property type="term" value="F:DNA binding"/>
    <property type="evidence" value="ECO:0007669"/>
    <property type="project" value="InterPro"/>
</dbReference>
<comment type="caution">
    <text evidence="2">The sequence shown here is derived from an EMBL/GenBank/DDBJ whole genome shotgun (WGS) entry which is preliminary data.</text>
</comment>